<dbReference type="InterPro" id="IPR009292">
    <property type="entry name" value="RRP36"/>
</dbReference>
<dbReference type="GO" id="GO:0000462">
    <property type="term" value="P:maturation of SSU-rRNA from tricistronic rRNA transcript (SSU-rRNA, 5.8S rRNA, LSU-rRNA)"/>
    <property type="evidence" value="ECO:0007669"/>
    <property type="project" value="TreeGrafter"/>
</dbReference>
<evidence type="ECO:0000256" key="7">
    <source>
        <dbReference type="SAM" id="MobiDB-lite"/>
    </source>
</evidence>
<accession>A0A9N9SJZ2</accession>
<evidence type="ECO:0000256" key="2">
    <source>
        <dbReference type="ARBA" id="ARBA00009418"/>
    </source>
</evidence>
<evidence type="ECO:0000313" key="8">
    <source>
        <dbReference type="EMBL" id="CAG9820950.1"/>
    </source>
</evidence>
<evidence type="ECO:0000256" key="1">
    <source>
        <dbReference type="ARBA" id="ARBA00004604"/>
    </source>
</evidence>
<keyword evidence="6" id="KW-0687">Ribonucleoprotein</keyword>
<name>A0A9N9SJZ2_PHACE</name>
<evidence type="ECO:0000256" key="4">
    <source>
        <dbReference type="ARBA" id="ARBA00022552"/>
    </source>
</evidence>
<sequence length="247" mass="29657">MNMDSLDSESDQEMSELVTTDERDKIKQEISNLSFEELLKMKEEMGSKLYNKTFHGEVRKTSKSIFQRANKNRPREMSSKIRPKGAPVIPHIIIPQAKKVASRDPRFDPLCGQFEEKEFKSNYKFLNDMRIKEKEHLQIELKNCSNPEHVKTIKMLIQRTTNQIREQEKREKEQNQKYEERKEFREKLKNGEHPRYKKKSVQKLENLVQQYETLKKTNKLQKHIEKRSKKIANKHRHQMNQSDNEML</sequence>
<evidence type="ECO:0000256" key="3">
    <source>
        <dbReference type="ARBA" id="ARBA00022517"/>
    </source>
</evidence>
<dbReference type="PANTHER" id="PTHR21738">
    <property type="entry name" value="RIBOSOMAL RNA PROCESSING PROTEIN 36 HOMOLOG"/>
    <property type="match status" value="1"/>
</dbReference>
<feature type="compositionally biased region" description="Acidic residues" evidence="7">
    <location>
        <begin position="1"/>
        <end position="14"/>
    </location>
</feature>
<evidence type="ECO:0000256" key="6">
    <source>
        <dbReference type="RuleBase" id="RU368027"/>
    </source>
</evidence>
<dbReference type="GO" id="GO:0030686">
    <property type="term" value="C:90S preribosome"/>
    <property type="evidence" value="ECO:0007669"/>
    <property type="project" value="TreeGrafter"/>
</dbReference>
<proteinExistence type="inferred from homology"/>
<evidence type="ECO:0000313" key="9">
    <source>
        <dbReference type="Proteomes" id="UP001153737"/>
    </source>
</evidence>
<feature type="compositionally biased region" description="Basic and acidic residues" evidence="7">
    <location>
        <begin position="165"/>
        <end position="194"/>
    </location>
</feature>
<dbReference type="Proteomes" id="UP001153737">
    <property type="component" value="Chromosome 4"/>
</dbReference>
<comment type="function">
    <text evidence="6">Component of the 90S pre-ribosome involved in the maturation of rRNAs. Required for early cleavages of the pre-RNAs in the 40S ribosomal subunit maturation pathway.</text>
</comment>
<keyword evidence="5 6" id="KW-0539">Nucleus</keyword>
<dbReference type="PANTHER" id="PTHR21738:SF0">
    <property type="entry name" value="RIBOSOMAL RNA PROCESSING PROTEIN 36 HOMOLOG"/>
    <property type="match status" value="1"/>
</dbReference>
<dbReference type="GO" id="GO:0005730">
    <property type="term" value="C:nucleolus"/>
    <property type="evidence" value="ECO:0007669"/>
    <property type="project" value="UniProtKB-SubCell"/>
</dbReference>
<comment type="subcellular location">
    <subcellularLocation>
        <location evidence="1 6">Nucleus</location>
        <location evidence="1 6">Nucleolus</location>
    </subcellularLocation>
</comment>
<keyword evidence="3 6" id="KW-0690">Ribosome biogenesis</keyword>
<protein>
    <recommendedName>
        <fullName evidence="6">rRNA biogenesis protein RRP36</fullName>
    </recommendedName>
</protein>
<dbReference type="OrthoDB" id="448446at2759"/>
<organism evidence="8 9">
    <name type="scientific">Phaedon cochleariae</name>
    <name type="common">Mustard beetle</name>
    <dbReference type="NCBI Taxonomy" id="80249"/>
    <lineage>
        <taxon>Eukaryota</taxon>
        <taxon>Metazoa</taxon>
        <taxon>Ecdysozoa</taxon>
        <taxon>Arthropoda</taxon>
        <taxon>Hexapoda</taxon>
        <taxon>Insecta</taxon>
        <taxon>Pterygota</taxon>
        <taxon>Neoptera</taxon>
        <taxon>Endopterygota</taxon>
        <taxon>Coleoptera</taxon>
        <taxon>Polyphaga</taxon>
        <taxon>Cucujiformia</taxon>
        <taxon>Chrysomeloidea</taxon>
        <taxon>Chrysomelidae</taxon>
        <taxon>Chrysomelinae</taxon>
        <taxon>Chrysomelini</taxon>
        <taxon>Phaedon</taxon>
    </lineage>
</organism>
<dbReference type="Pfam" id="PF06102">
    <property type="entry name" value="RRP36"/>
    <property type="match status" value="1"/>
</dbReference>
<feature type="region of interest" description="Disordered" evidence="7">
    <location>
        <begin position="164"/>
        <end position="200"/>
    </location>
</feature>
<dbReference type="EMBL" id="OU896710">
    <property type="protein sequence ID" value="CAG9820950.1"/>
    <property type="molecule type" value="Genomic_DNA"/>
</dbReference>
<comment type="subunit">
    <text evidence="6">Associates with 90S and pre-40S pre-ribosomal particles.</text>
</comment>
<keyword evidence="4 6" id="KW-0698">rRNA processing</keyword>
<feature type="compositionally biased region" description="Basic residues" evidence="7">
    <location>
        <begin position="218"/>
        <end position="238"/>
    </location>
</feature>
<keyword evidence="9" id="KW-1185">Reference proteome</keyword>
<reference evidence="8" key="1">
    <citation type="submission" date="2022-01" db="EMBL/GenBank/DDBJ databases">
        <authorList>
            <person name="King R."/>
        </authorList>
    </citation>
    <scope>NUCLEOTIDE SEQUENCE</scope>
</reference>
<feature type="region of interest" description="Disordered" evidence="7">
    <location>
        <begin position="218"/>
        <end position="247"/>
    </location>
</feature>
<dbReference type="AlphaFoldDB" id="A0A9N9SJZ2"/>
<reference evidence="8" key="2">
    <citation type="submission" date="2022-10" db="EMBL/GenBank/DDBJ databases">
        <authorList>
            <consortium name="ENA_rothamsted_submissions"/>
            <consortium name="culmorum"/>
            <person name="King R."/>
        </authorList>
    </citation>
    <scope>NUCLEOTIDE SEQUENCE</scope>
</reference>
<evidence type="ECO:0000256" key="5">
    <source>
        <dbReference type="ARBA" id="ARBA00023242"/>
    </source>
</evidence>
<gene>
    <name evidence="8" type="ORF">PHAECO_LOCUS8456</name>
</gene>
<feature type="region of interest" description="Disordered" evidence="7">
    <location>
        <begin position="1"/>
        <end position="22"/>
    </location>
</feature>
<comment type="similarity">
    <text evidence="2 6">Belongs to the RRP36 family.</text>
</comment>